<dbReference type="EMBL" id="CP012670">
    <property type="protein sequence ID" value="AUX21077.1"/>
    <property type="molecule type" value="Genomic_DNA"/>
</dbReference>
<dbReference type="AlphaFoldDB" id="A0A4P2PWD0"/>
<gene>
    <name evidence="1" type="ORF">SOCEGT47_015550</name>
</gene>
<dbReference type="Proteomes" id="UP000295781">
    <property type="component" value="Chromosome"/>
</dbReference>
<evidence type="ECO:0000313" key="2">
    <source>
        <dbReference type="Proteomes" id="UP000295781"/>
    </source>
</evidence>
<evidence type="ECO:0000313" key="1">
    <source>
        <dbReference type="EMBL" id="AUX21077.1"/>
    </source>
</evidence>
<reference evidence="1 2" key="1">
    <citation type="submission" date="2015-09" db="EMBL/GenBank/DDBJ databases">
        <title>Sorangium comparison.</title>
        <authorList>
            <person name="Zaburannyi N."/>
            <person name="Bunk B."/>
            <person name="Overmann J."/>
            <person name="Mueller R."/>
        </authorList>
    </citation>
    <scope>NUCLEOTIDE SEQUENCE [LARGE SCALE GENOMIC DNA]</scope>
    <source>
        <strain evidence="1 2">So ceGT47</strain>
    </source>
</reference>
<organism evidence="1 2">
    <name type="scientific">Sorangium cellulosum</name>
    <name type="common">Polyangium cellulosum</name>
    <dbReference type="NCBI Taxonomy" id="56"/>
    <lineage>
        <taxon>Bacteria</taxon>
        <taxon>Pseudomonadati</taxon>
        <taxon>Myxococcota</taxon>
        <taxon>Polyangia</taxon>
        <taxon>Polyangiales</taxon>
        <taxon>Polyangiaceae</taxon>
        <taxon>Sorangium</taxon>
    </lineage>
</organism>
<sequence>MRLPEVSPASFARRAVVPKKKPMAALVAPRDEIEQVTEELRAALTNLSVRFAEAQLDGALRERSAARAQGSQPEAVLVATTSEDEGLWRAIEGHRSRLHDGATTLFVLSEGAATTLLHTAPHLMSWIGTMRATEPRVDRRLAAAIDAARAGRYPELYEEADAGEARDLDEATSDVLAALGDPRVDDRAWRRLGFMGRAALVEVVPTIAAHWPPGLAPANAVRAALDAWLSSASAPAAVEDLPAAPLAPQALSEALGVVESAAHLLDRAQARAALSEILDSIFQGYAVFPGSEGRRALFDWWLDDVVPSAAALRAPPPFDRRVKSDPHRR</sequence>
<name>A0A4P2PWD0_SORCE</name>
<proteinExistence type="predicted"/>
<accession>A0A4P2PWD0</accession>
<protein>
    <submittedName>
        <fullName evidence="1">Uncharacterized protein</fullName>
    </submittedName>
</protein>